<protein>
    <submittedName>
        <fullName evidence="3">Acetyltransferase</fullName>
    </submittedName>
</protein>
<evidence type="ECO:0000256" key="1">
    <source>
        <dbReference type="ARBA" id="ARBA00022679"/>
    </source>
</evidence>
<dbReference type="EMBL" id="LYPB01000089">
    <property type="protein sequence ID" value="OAS14623.1"/>
    <property type="molecule type" value="Genomic_DNA"/>
</dbReference>
<reference evidence="3 4" key="1">
    <citation type="submission" date="2016-05" db="EMBL/GenBank/DDBJ databases">
        <title>Paenibacillus sp. 1ZS3-15 nov., isolated from the rhizosphere soil.</title>
        <authorList>
            <person name="Zhang X.X."/>
            <person name="Zhang J."/>
        </authorList>
    </citation>
    <scope>NUCLEOTIDE SEQUENCE [LARGE SCALE GENOMIC DNA]</scope>
    <source>
        <strain evidence="3 4">1ZS3-15</strain>
    </source>
</reference>
<dbReference type="InterPro" id="IPR001451">
    <property type="entry name" value="Hexapep"/>
</dbReference>
<name>A0A198A0S8_9BACL</name>
<dbReference type="InterPro" id="IPR051159">
    <property type="entry name" value="Hexapeptide_acetyltransf"/>
</dbReference>
<evidence type="ECO:0000313" key="4">
    <source>
        <dbReference type="Proteomes" id="UP000078454"/>
    </source>
</evidence>
<organism evidence="3 4">
    <name type="scientific">Paenibacillus oryzisoli</name>
    <dbReference type="NCBI Taxonomy" id="1850517"/>
    <lineage>
        <taxon>Bacteria</taxon>
        <taxon>Bacillati</taxon>
        <taxon>Bacillota</taxon>
        <taxon>Bacilli</taxon>
        <taxon>Bacillales</taxon>
        <taxon>Paenibacillaceae</taxon>
        <taxon>Paenibacillus</taxon>
    </lineage>
</organism>
<gene>
    <name evidence="3" type="ORF">A8708_33990</name>
</gene>
<keyword evidence="1 3" id="KW-0808">Transferase</keyword>
<dbReference type="GO" id="GO:0016740">
    <property type="term" value="F:transferase activity"/>
    <property type="evidence" value="ECO:0007669"/>
    <property type="project" value="UniProtKB-KW"/>
</dbReference>
<dbReference type="Proteomes" id="UP000078454">
    <property type="component" value="Unassembled WGS sequence"/>
</dbReference>
<accession>A0A198A0S8</accession>
<dbReference type="Pfam" id="PF00132">
    <property type="entry name" value="Hexapep"/>
    <property type="match status" value="1"/>
</dbReference>
<dbReference type="PANTHER" id="PTHR23416">
    <property type="entry name" value="SIALIC ACID SYNTHASE-RELATED"/>
    <property type="match status" value="1"/>
</dbReference>
<dbReference type="CDD" id="cd04647">
    <property type="entry name" value="LbH_MAT_like"/>
    <property type="match status" value="1"/>
</dbReference>
<dbReference type="PANTHER" id="PTHR23416:SF78">
    <property type="entry name" value="LIPOPOLYSACCHARIDE BIOSYNTHESIS O-ACETYL TRANSFERASE WBBJ-RELATED"/>
    <property type="match status" value="1"/>
</dbReference>
<dbReference type="InterPro" id="IPR018357">
    <property type="entry name" value="Hexapep_transf_CS"/>
</dbReference>
<proteinExistence type="predicted"/>
<dbReference type="InterPro" id="IPR011004">
    <property type="entry name" value="Trimer_LpxA-like_sf"/>
</dbReference>
<evidence type="ECO:0000313" key="3">
    <source>
        <dbReference type="EMBL" id="OAS14623.1"/>
    </source>
</evidence>
<dbReference type="SUPFAM" id="SSF51161">
    <property type="entry name" value="Trimeric LpxA-like enzymes"/>
    <property type="match status" value="1"/>
</dbReference>
<sequence>MVQVLGVENIEIDRGSCIGDNTWLNICVRDDKTRMKIGKCVLVGRQSMISTGGYLEIGDYCLLAPRVYISDADHLFDDIYRPIIEQGATLNRSVIIEENCWIGINVVITGNVNIGRGSIVAANTVVNKDIPPFSLVAGNPFQVVKLYNPKSQKWERVRNEAEMFKVFADRNEVGLPDREEYRGTLVERSKIKRLDPILAGNGMHL</sequence>
<dbReference type="PROSITE" id="PS00101">
    <property type="entry name" value="HEXAPEP_TRANSFERASES"/>
    <property type="match status" value="1"/>
</dbReference>
<comment type="caution">
    <text evidence="3">The sequence shown here is derived from an EMBL/GenBank/DDBJ whole genome shotgun (WGS) entry which is preliminary data.</text>
</comment>
<dbReference type="OrthoDB" id="9812571at2"/>
<dbReference type="STRING" id="1850517.A8708_33990"/>
<dbReference type="AlphaFoldDB" id="A0A198A0S8"/>
<keyword evidence="4" id="KW-1185">Reference proteome</keyword>
<keyword evidence="2" id="KW-0677">Repeat</keyword>
<evidence type="ECO:0000256" key="2">
    <source>
        <dbReference type="ARBA" id="ARBA00022737"/>
    </source>
</evidence>
<dbReference type="Gene3D" id="2.160.10.10">
    <property type="entry name" value="Hexapeptide repeat proteins"/>
    <property type="match status" value="1"/>
</dbReference>